<dbReference type="Pfam" id="PF25298">
    <property type="entry name" value="Baculo_FP_2nd"/>
    <property type="match status" value="1"/>
</dbReference>
<gene>
    <name evidence="2" type="ORF">OBRU01_24307</name>
</gene>
<evidence type="ECO:0000259" key="1">
    <source>
        <dbReference type="Pfam" id="PF25298"/>
    </source>
</evidence>
<evidence type="ECO:0000313" key="2">
    <source>
        <dbReference type="EMBL" id="KOB64426.1"/>
    </source>
</evidence>
<dbReference type="EMBL" id="JTDY01008738">
    <property type="protein sequence ID" value="KOB64426.1"/>
    <property type="molecule type" value="Genomic_DNA"/>
</dbReference>
<sequence length="142" mass="16006">MEQQARQCNAELGNLPDKRGENLVALLENIADLVKISISQRDIVVIHRVPQANSGSSQPKNVVVKFSSSILSDSFLAAVRLRKEITTEQLGISGPTHKIYINEHLTLTNKGLFRLARETAKQHSFWFVWIKHGSILARQHEK</sequence>
<name>A0A0L7KMX2_OPEBR</name>
<proteinExistence type="predicted"/>
<reference evidence="2 3" key="1">
    <citation type="journal article" date="2015" name="Genome Biol. Evol.">
        <title>The genome of winter moth (Operophtera brumata) provides a genomic perspective on sexual dimorphism and phenology.</title>
        <authorList>
            <person name="Derks M.F."/>
            <person name="Smit S."/>
            <person name="Salis L."/>
            <person name="Schijlen E."/>
            <person name="Bossers A."/>
            <person name="Mateman C."/>
            <person name="Pijl A.S."/>
            <person name="de Ridder D."/>
            <person name="Groenen M.A."/>
            <person name="Visser M.E."/>
            <person name="Megens H.J."/>
        </authorList>
    </citation>
    <scope>NUCLEOTIDE SEQUENCE [LARGE SCALE GENOMIC DNA]</scope>
    <source>
        <strain evidence="2">WM2013NL</strain>
        <tissue evidence="2">Head and thorax</tissue>
    </source>
</reference>
<organism evidence="2 3">
    <name type="scientific">Operophtera brumata</name>
    <name type="common">Winter moth</name>
    <name type="synonym">Phalaena brumata</name>
    <dbReference type="NCBI Taxonomy" id="104452"/>
    <lineage>
        <taxon>Eukaryota</taxon>
        <taxon>Metazoa</taxon>
        <taxon>Ecdysozoa</taxon>
        <taxon>Arthropoda</taxon>
        <taxon>Hexapoda</taxon>
        <taxon>Insecta</taxon>
        <taxon>Pterygota</taxon>
        <taxon>Neoptera</taxon>
        <taxon>Endopterygota</taxon>
        <taxon>Lepidoptera</taxon>
        <taxon>Glossata</taxon>
        <taxon>Ditrysia</taxon>
        <taxon>Geometroidea</taxon>
        <taxon>Geometridae</taxon>
        <taxon>Larentiinae</taxon>
        <taxon>Operophtera</taxon>
    </lineage>
</organism>
<feature type="domain" description="FP protein C-terminal" evidence="1">
    <location>
        <begin position="106"/>
        <end position="142"/>
    </location>
</feature>
<dbReference type="InterPro" id="IPR057251">
    <property type="entry name" value="FP_C"/>
</dbReference>
<accession>A0A0L7KMX2</accession>
<keyword evidence="3" id="KW-1185">Reference proteome</keyword>
<protein>
    <submittedName>
        <fullName evidence="2">Zinc finger DNA binding protein</fullName>
    </submittedName>
</protein>
<evidence type="ECO:0000313" key="3">
    <source>
        <dbReference type="Proteomes" id="UP000037510"/>
    </source>
</evidence>
<dbReference type="AlphaFoldDB" id="A0A0L7KMX2"/>
<dbReference type="Proteomes" id="UP000037510">
    <property type="component" value="Unassembled WGS sequence"/>
</dbReference>
<comment type="caution">
    <text evidence="2">The sequence shown here is derived from an EMBL/GenBank/DDBJ whole genome shotgun (WGS) entry which is preliminary data.</text>
</comment>